<gene>
    <name evidence="1" type="ORF">PSU93_09325</name>
</gene>
<dbReference type="Pfam" id="PF07030">
    <property type="entry name" value="Phage_Mu_Gp36"/>
    <property type="match status" value="1"/>
</dbReference>
<comment type="caution">
    <text evidence="1">The sequence shown here is derived from an EMBL/GenBank/DDBJ whole genome shotgun (WGS) entry which is preliminary data.</text>
</comment>
<dbReference type="InterPro" id="IPR009752">
    <property type="entry name" value="Phage_Mu_GpJ"/>
</dbReference>
<name>A0AA43Q4D3_9GAMM</name>
<dbReference type="EMBL" id="JAQSDF010000027">
    <property type="protein sequence ID" value="MDI1231336.1"/>
    <property type="molecule type" value="Genomic_DNA"/>
</dbReference>
<keyword evidence="2" id="KW-1185">Reference proteome</keyword>
<reference evidence="1" key="1">
    <citation type="submission" date="2023-01" db="EMBL/GenBank/DDBJ databases">
        <title>Biogeochemical cycle of methane in antarctic sediments.</title>
        <authorList>
            <person name="Roldan D.M."/>
            <person name="Menes R.J."/>
        </authorList>
    </citation>
    <scope>NUCLEOTIDE SEQUENCE [LARGE SCALE GENOMIC DNA]</scope>
    <source>
        <strain evidence="1">K-2018 MAG008</strain>
    </source>
</reference>
<evidence type="ECO:0000313" key="1">
    <source>
        <dbReference type="EMBL" id="MDI1231336.1"/>
    </source>
</evidence>
<proteinExistence type="predicted"/>
<dbReference type="Proteomes" id="UP001160519">
    <property type="component" value="Unassembled WGS sequence"/>
</dbReference>
<protein>
    <submittedName>
        <fullName evidence="1">DUF1320 domain-containing protein</fullName>
    </submittedName>
</protein>
<dbReference type="AlphaFoldDB" id="A0AA43Q4D3"/>
<organism evidence="1 2">
    <name type="scientific">Candidatus Methylobacter titanis</name>
    <dbReference type="NCBI Taxonomy" id="3053457"/>
    <lineage>
        <taxon>Bacteria</taxon>
        <taxon>Pseudomonadati</taxon>
        <taxon>Pseudomonadota</taxon>
        <taxon>Gammaproteobacteria</taxon>
        <taxon>Methylococcales</taxon>
        <taxon>Methylococcaceae</taxon>
        <taxon>Methylobacter</taxon>
    </lineage>
</organism>
<evidence type="ECO:0000313" key="2">
    <source>
        <dbReference type="Proteomes" id="UP001160519"/>
    </source>
</evidence>
<sequence>MSYCTLQELIDRFSEQELIQLADRDNDGVIDVAVVDRAIADADGEIDGYLSSRYAAPITPVPKSITRIACDMSRYYLYDDLAPEQVTKRYNDAVKFLIGVAKGDISIGITALGAKPSSQNTAQMQTGGNVFNRNDKSFI</sequence>
<accession>A0AA43Q4D3</accession>